<evidence type="ECO:0000313" key="3">
    <source>
        <dbReference type="Proteomes" id="UP000229323"/>
    </source>
</evidence>
<evidence type="ECO:0000313" key="2">
    <source>
        <dbReference type="EMBL" id="ATV51810.1"/>
    </source>
</evidence>
<name>A0A2D3N8Q3_PREIN</name>
<dbReference type="AlphaFoldDB" id="A0A2D3N8Q3"/>
<proteinExistence type="predicted"/>
<organism evidence="2 3">
    <name type="scientific">Prevotella intermedia</name>
    <dbReference type="NCBI Taxonomy" id="28131"/>
    <lineage>
        <taxon>Bacteria</taxon>
        <taxon>Pseudomonadati</taxon>
        <taxon>Bacteroidota</taxon>
        <taxon>Bacteroidia</taxon>
        <taxon>Bacteroidales</taxon>
        <taxon>Prevotellaceae</taxon>
        <taxon>Prevotella</taxon>
    </lineage>
</organism>
<gene>
    <name evidence="2" type="ORF">CTM50_01215</name>
</gene>
<keyword evidence="1" id="KW-0472">Membrane</keyword>
<sequence>MHGKSVGFASQNSRFRNAKAKLSFFFRIIFTIQMLFSASALNKKRKIQCPINEVIMVYEQEAKRLEKRALTSITVYWKYNRLYHINILIGSN</sequence>
<feature type="transmembrane region" description="Helical" evidence="1">
    <location>
        <begin position="24"/>
        <end position="41"/>
    </location>
</feature>
<keyword evidence="1" id="KW-0812">Transmembrane</keyword>
<accession>A0A2D3N8Q3</accession>
<protein>
    <submittedName>
        <fullName evidence="2">Uncharacterized protein</fullName>
    </submittedName>
</protein>
<dbReference type="Proteomes" id="UP000229323">
    <property type="component" value="Chromosome"/>
</dbReference>
<dbReference type="EMBL" id="CP024696">
    <property type="protein sequence ID" value="ATV51810.1"/>
    <property type="molecule type" value="Genomic_DNA"/>
</dbReference>
<evidence type="ECO:0000256" key="1">
    <source>
        <dbReference type="SAM" id="Phobius"/>
    </source>
</evidence>
<keyword evidence="1" id="KW-1133">Transmembrane helix</keyword>
<reference evidence="2 3" key="1">
    <citation type="submission" date="2017-11" db="EMBL/GenBank/DDBJ databases">
        <title>Genome sequencing of Prevotella intermedia KCOM 2033.</title>
        <authorList>
            <person name="Kook J.-K."/>
            <person name="Park S.-N."/>
            <person name="Lim Y.K."/>
        </authorList>
    </citation>
    <scope>NUCLEOTIDE SEQUENCE [LARGE SCALE GENOMIC DNA]</scope>
    <source>
        <strain evidence="2 3">KCOM 2033</strain>
    </source>
</reference>